<feature type="repeat" description="Solcar" evidence="8">
    <location>
        <begin position="513"/>
        <end position="596"/>
    </location>
</feature>
<evidence type="ECO:0000256" key="3">
    <source>
        <dbReference type="ARBA" id="ARBA00022448"/>
    </source>
</evidence>
<dbReference type="InterPro" id="IPR023395">
    <property type="entry name" value="MCP_dom_sf"/>
</dbReference>
<reference evidence="13 14" key="2">
    <citation type="submission" date="2016-05" db="EMBL/GenBank/DDBJ databases">
        <authorList>
            <person name="Naeem Raeece"/>
        </authorList>
    </citation>
    <scope>NUCLEOTIDE SEQUENCE [LARGE SCALE GENOMIC DNA]</scope>
</reference>
<reference evidence="11" key="1">
    <citation type="submission" date="2016-05" db="EMBL/GenBank/DDBJ databases">
        <authorList>
            <person name="Lavstsen T."/>
            <person name="Jespersen J.S."/>
        </authorList>
    </citation>
    <scope>NUCLEOTIDE SEQUENCE [LARGE SCALE GENOMIC DNA]</scope>
</reference>
<dbReference type="Gene3D" id="1.50.40.10">
    <property type="entry name" value="Mitochondrial carrier domain"/>
    <property type="match status" value="2"/>
</dbReference>
<evidence type="ECO:0000313" key="14">
    <source>
        <dbReference type="Proteomes" id="UP000078560"/>
    </source>
</evidence>
<evidence type="ECO:0000256" key="5">
    <source>
        <dbReference type="ARBA" id="ARBA00022737"/>
    </source>
</evidence>
<keyword evidence="5" id="KW-0677">Repeat</keyword>
<keyword evidence="7 8" id="KW-0472">Membrane</keyword>
<gene>
    <name evidence="12" type="ORF">POVCU1_044200</name>
    <name evidence="11" type="ORF">POVCU2_0047710</name>
</gene>
<feature type="transmembrane region" description="Helical" evidence="10">
    <location>
        <begin position="519"/>
        <end position="539"/>
    </location>
</feature>
<feature type="repeat" description="Solcar" evidence="8">
    <location>
        <begin position="411"/>
        <end position="491"/>
    </location>
</feature>
<evidence type="ECO:0000313" key="12">
    <source>
        <dbReference type="EMBL" id="SBS98190.1"/>
    </source>
</evidence>
<keyword evidence="4 8" id="KW-0812">Transmembrane</keyword>
<evidence type="ECO:0000256" key="4">
    <source>
        <dbReference type="ARBA" id="ARBA00022692"/>
    </source>
</evidence>
<keyword evidence="6 10" id="KW-1133">Transmembrane helix</keyword>
<name>A0A1A8W8L5_PLAOA</name>
<evidence type="ECO:0000256" key="7">
    <source>
        <dbReference type="ARBA" id="ARBA00023136"/>
    </source>
</evidence>
<evidence type="ECO:0000256" key="9">
    <source>
        <dbReference type="RuleBase" id="RU000488"/>
    </source>
</evidence>
<evidence type="ECO:0000313" key="11">
    <source>
        <dbReference type="EMBL" id="SBS88314.1"/>
    </source>
</evidence>
<evidence type="ECO:0000256" key="1">
    <source>
        <dbReference type="ARBA" id="ARBA00004141"/>
    </source>
</evidence>
<feature type="repeat" description="Solcar" evidence="8">
    <location>
        <begin position="45"/>
        <end position="135"/>
    </location>
</feature>
<evidence type="ECO:0000256" key="10">
    <source>
        <dbReference type="SAM" id="Phobius"/>
    </source>
</evidence>
<organism evidence="11 14">
    <name type="scientific">Plasmodium ovale curtisi</name>
    <dbReference type="NCBI Taxonomy" id="864141"/>
    <lineage>
        <taxon>Eukaryota</taxon>
        <taxon>Sar</taxon>
        <taxon>Alveolata</taxon>
        <taxon>Apicomplexa</taxon>
        <taxon>Aconoidasida</taxon>
        <taxon>Haemosporida</taxon>
        <taxon>Plasmodiidae</taxon>
        <taxon>Plasmodium</taxon>
        <taxon>Plasmodium (Plasmodium)</taxon>
    </lineage>
</organism>
<dbReference type="InterPro" id="IPR018108">
    <property type="entry name" value="MCP_transmembrane"/>
</dbReference>
<comment type="subcellular location">
    <subcellularLocation>
        <location evidence="1">Membrane</location>
        <topology evidence="1">Multi-pass membrane protein</topology>
    </subcellularLocation>
</comment>
<accession>A0A1A8W8L5</accession>
<dbReference type="Proteomes" id="UP000078546">
    <property type="component" value="Unassembled WGS sequence"/>
</dbReference>
<protein>
    <submittedName>
        <fullName evidence="11">Mitochondrial carrier protein</fullName>
    </submittedName>
</protein>
<dbReference type="GO" id="GO:0006862">
    <property type="term" value="P:nucleotide transport"/>
    <property type="evidence" value="ECO:0007669"/>
    <property type="project" value="InterPro"/>
</dbReference>
<evidence type="ECO:0000256" key="6">
    <source>
        <dbReference type="ARBA" id="ARBA00022989"/>
    </source>
</evidence>
<sequence>MDVKNEGNSFARKLMLYFKKDYKNNENTSGILCLSDSDKKNDENRRVRTRTLNFMLSSALVLCVLHPLDTIRTRKQIYRVYKNSYPYYYNNKYNLFYILKKEKLESIYRGLLASLITTGASHGLFRFIYDTLNCYLFQRLNDASSANSGKSICSSSPNHSIKGLPPSVLYTTNITDNVEVDKERGKGKKKKAHPCENLTLLGINKTGENGKPANNELVNKKEIGNKENMPHTIDNDAVDKNKNMNYYIITSSVSSIISVFFLHPVWLVKTKIECTINLNYKFLNYKNRITSRHYKIFVSRNKFFSGIFKLFTMSNKNYRNGKNFNSSKVRLINENLFKLHRNNFIYNKNMKTKKKYNYLTYIKDKNLLSNSLVKRKMVHNYVVYKYYTLSILEKRQMTKNLMKHLRKKFYTRYILYSINPLSNNTILHLYKREEIKNSVCAVYRYKNYFHFIYNIYKKEKLLSFYKGFFASLLLTPHVAIQFYTYECLTHYFTDQYIKNALSERNIDIPSNSLCKTLPFVYGVISKYIAIVLTYPLYTIKMRQQVQMKNYGFYKVLVNIFKLEGIKSYYTGINMHLLRNCLQNGTLFFIFEYLNKAKI</sequence>
<dbReference type="PANTHER" id="PTHR45683">
    <property type="entry name" value="MITOCHONDRIAL NICOTINAMIDE ADENINE DINUCLEOTIDE TRANSPORTER 1-RELATED-RELATED"/>
    <property type="match status" value="1"/>
</dbReference>
<proteinExistence type="inferred from homology"/>
<evidence type="ECO:0000256" key="2">
    <source>
        <dbReference type="ARBA" id="ARBA00006375"/>
    </source>
</evidence>
<dbReference type="EMBL" id="FLQU01000625">
    <property type="protein sequence ID" value="SBS88314.1"/>
    <property type="molecule type" value="Genomic_DNA"/>
</dbReference>
<dbReference type="GO" id="GO:0055085">
    <property type="term" value="P:transmembrane transport"/>
    <property type="evidence" value="ECO:0007669"/>
    <property type="project" value="InterPro"/>
</dbReference>
<feature type="transmembrane region" description="Helical" evidence="10">
    <location>
        <begin position="246"/>
        <end position="267"/>
    </location>
</feature>
<keyword evidence="3 9" id="KW-0813">Transport</keyword>
<dbReference type="AlphaFoldDB" id="A0A1A8W8L5"/>
<comment type="similarity">
    <text evidence="2 9">Belongs to the mitochondrial carrier (TC 2.A.29) family.</text>
</comment>
<dbReference type="Pfam" id="PF00153">
    <property type="entry name" value="Mito_carr"/>
    <property type="match status" value="3"/>
</dbReference>
<dbReference type="GO" id="GO:0016020">
    <property type="term" value="C:membrane"/>
    <property type="evidence" value="ECO:0007669"/>
    <property type="project" value="UniProtKB-SubCell"/>
</dbReference>
<dbReference type="SUPFAM" id="SSF103506">
    <property type="entry name" value="Mitochondrial carrier"/>
    <property type="match status" value="2"/>
</dbReference>
<evidence type="ECO:0000256" key="8">
    <source>
        <dbReference type="PROSITE-ProRule" id="PRU00282"/>
    </source>
</evidence>
<evidence type="ECO:0000313" key="13">
    <source>
        <dbReference type="Proteomes" id="UP000078546"/>
    </source>
</evidence>
<dbReference type="PROSITE" id="PS50920">
    <property type="entry name" value="SOLCAR"/>
    <property type="match status" value="3"/>
</dbReference>
<dbReference type="Proteomes" id="UP000078560">
    <property type="component" value="Unassembled WGS sequence"/>
</dbReference>
<dbReference type="EMBL" id="FLQV01000807">
    <property type="protein sequence ID" value="SBS98190.1"/>
    <property type="molecule type" value="Genomic_DNA"/>
</dbReference>
<dbReference type="InterPro" id="IPR044712">
    <property type="entry name" value="SLC25A32-like"/>
</dbReference>